<sequence>MMESCGSSIFSISAASPNPSADIHAAAAQPLKYHPLHPHHHHQPPQPQPPPPPPHHFSHFHPIPITQQLFQQSHQFQLLQHHQQLRLDQESGPENSAGAGGGGGGPSFLAAAMNFKLAANESSGGGSHEGLNDDDGGSESRLHHHWQKEEESSIKEPSWRPLDIDYINRNNKRCKEKETETPTNKYCKKTKEGAEPNHGGHVTGGSNYKLFSELEAICKPGGSTLGGGANQTGSGSALTGDETALMPTATNPPGVPTADHHVGGSETSAGEEATARKFSKGSGRRKRKRRQQKQQLSSVMGFFENLVKQLMDHQESLHRKFLEVMERRDQERTLREEAWRRQEAAKSNREAAARANDRALATSREAAIISFLEKSTGETLHLPEKLRFPSQLSEEPGKEAENPPTEPSNNATIDGGDGSTNKVPFNTSRWPKAEVEALIQVRSGLESRFQEPGLKGPLWEEVSATMAAMGYHRSAKRCKEKWENINKYFRKTKDCGKKRPHNSKSCPYFHQLDQLYSKSLVNKAHPASSSSPNADVAGGATASGTAGDQRRDNSELLDAIVVSTEQQGFKFPEMSSLHFDFDGEGDDNSELHRNVGSNGEEDEEEEEEEGGGGEEGEEREDGEG</sequence>
<keyword evidence="9" id="KW-1185">Reference proteome</keyword>
<keyword evidence="5" id="KW-0539">Nucleus</keyword>
<feature type="compositionally biased region" description="Acidic residues" evidence="6">
    <location>
        <begin position="599"/>
        <end position="624"/>
    </location>
</feature>
<feature type="compositionally biased region" description="Basic residues" evidence="6">
    <location>
        <begin position="277"/>
        <end position="292"/>
    </location>
</feature>
<keyword evidence="2" id="KW-0805">Transcription regulation</keyword>
<accession>A0A8K0N6C0</accession>
<dbReference type="OrthoDB" id="691673at2759"/>
<feature type="compositionally biased region" description="Basic residues" evidence="6">
    <location>
        <begin position="34"/>
        <end position="43"/>
    </location>
</feature>
<evidence type="ECO:0000256" key="3">
    <source>
        <dbReference type="ARBA" id="ARBA00023125"/>
    </source>
</evidence>
<feature type="region of interest" description="Disordered" evidence="6">
    <location>
        <begin position="120"/>
        <end position="157"/>
    </location>
</feature>
<dbReference type="Proteomes" id="UP000797356">
    <property type="component" value="Chromosome 8"/>
</dbReference>
<organism evidence="8 9">
    <name type="scientific">Cocos nucifera</name>
    <name type="common">Coconut palm</name>
    <dbReference type="NCBI Taxonomy" id="13894"/>
    <lineage>
        <taxon>Eukaryota</taxon>
        <taxon>Viridiplantae</taxon>
        <taxon>Streptophyta</taxon>
        <taxon>Embryophyta</taxon>
        <taxon>Tracheophyta</taxon>
        <taxon>Spermatophyta</taxon>
        <taxon>Magnoliopsida</taxon>
        <taxon>Liliopsida</taxon>
        <taxon>Arecaceae</taxon>
        <taxon>Arecoideae</taxon>
        <taxon>Cocoseae</taxon>
        <taxon>Attaleinae</taxon>
        <taxon>Cocos</taxon>
    </lineage>
</organism>
<feature type="compositionally biased region" description="Low complexity" evidence="6">
    <location>
        <begin position="537"/>
        <end position="547"/>
    </location>
</feature>
<comment type="subcellular location">
    <subcellularLocation>
        <location evidence="1">Nucleus</location>
    </subcellularLocation>
</comment>
<evidence type="ECO:0000313" key="9">
    <source>
        <dbReference type="Proteomes" id="UP000797356"/>
    </source>
</evidence>
<evidence type="ECO:0000256" key="1">
    <source>
        <dbReference type="ARBA" id="ARBA00004123"/>
    </source>
</evidence>
<reference evidence="8" key="1">
    <citation type="journal article" date="2017" name="Gigascience">
        <title>The genome draft of coconut (Cocos nucifera).</title>
        <authorList>
            <person name="Xiao Y."/>
            <person name="Xu P."/>
            <person name="Fan H."/>
            <person name="Baudouin L."/>
            <person name="Xia W."/>
            <person name="Bocs S."/>
            <person name="Xu J."/>
            <person name="Li Q."/>
            <person name="Guo A."/>
            <person name="Zhou L."/>
            <person name="Li J."/>
            <person name="Wu Y."/>
            <person name="Ma Z."/>
            <person name="Armero A."/>
            <person name="Issali A.E."/>
            <person name="Liu N."/>
            <person name="Peng M."/>
            <person name="Yang Y."/>
        </authorList>
    </citation>
    <scope>NUCLEOTIDE SEQUENCE</scope>
    <source>
        <tissue evidence="8">Spear leaf of Hainan Tall coconut</tissue>
    </source>
</reference>
<dbReference type="InterPro" id="IPR044822">
    <property type="entry name" value="Myb_DNA-bind_4"/>
</dbReference>
<reference evidence="8" key="2">
    <citation type="submission" date="2019-07" db="EMBL/GenBank/DDBJ databases">
        <authorList>
            <person name="Yang Y."/>
            <person name="Bocs S."/>
            <person name="Baudouin L."/>
        </authorList>
    </citation>
    <scope>NUCLEOTIDE SEQUENCE</scope>
    <source>
        <tissue evidence="8">Spear leaf of Hainan Tall coconut</tissue>
    </source>
</reference>
<feature type="region of interest" description="Disordered" evidence="6">
    <location>
        <begin position="382"/>
        <end position="426"/>
    </location>
</feature>
<dbReference type="EMBL" id="CM017879">
    <property type="protein sequence ID" value="KAG1359321.1"/>
    <property type="molecule type" value="Genomic_DNA"/>
</dbReference>
<comment type="caution">
    <text evidence="8">The sequence shown here is derived from an EMBL/GenBank/DDBJ whole genome shotgun (WGS) entry which is preliminary data.</text>
</comment>
<feature type="region of interest" description="Disordered" evidence="6">
    <location>
        <begin position="567"/>
        <end position="624"/>
    </location>
</feature>
<dbReference type="PROSITE" id="PS50090">
    <property type="entry name" value="MYB_LIKE"/>
    <property type="match status" value="1"/>
</dbReference>
<evidence type="ECO:0000256" key="6">
    <source>
        <dbReference type="SAM" id="MobiDB-lite"/>
    </source>
</evidence>
<proteinExistence type="predicted"/>
<dbReference type="PANTHER" id="PTHR21654">
    <property type="entry name" value="FI21293P1"/>
    <property type="match status" value="1"/>
</dbReference>
<evidence type="ECO:0000256" key="2">
    <source>
        <dbReference type="ARBA" id="ARBA00023015"/>
    </source>
</evidence>
<keyword evidence="3" id="KW-0238">DNA-binding</keyword>
<feature type="region of interest" description="Disordered" evidence="6">
    <location>
        <begin position="224"/>
        <end position="296"/>
    </location>
</feature>
<protein>
    <submittedName>
        <fullName evidence="8">Trihelix transcription factor GT-2</fullName>
    </submittedName>
</protein>
<dbReference type="PANTHER" id="PTHR21654:SF31">
    <property type="entry name" value="OS02G0104500 PROTEIN"/>
    <property type="match status" value="1"/>
</dbReference>
<dbReference type="GO" id="GO:0003677">
    <property type="term" value="F:DNA binding"/>
    <property type="evidence" value="ECO:0007669"/>
    <property type="project" value="UniProtKB-KW"/>
</dbReference>
<evidence type="ECO:0000256" key="4">
    <source>
        <dbReference type="ARBA" id="ARBA00023163"/>
    </source>
</evidence>
<feature type="compositionally biased region" description="Basic and acidic residues" evidence="6">
    <location>
        <begin position="147"/>
        <end position="157"/>
    </location>
</feature>
<dbReference type="FunFam" id="1.10.10.60:FF:000092">
    <property type="entry name" value="Trihelix transcription factor GT-2"/>
    <property type="match status" value="1"/>
</dbReference>
<dbReference type="AlphaFoldDB" id="A0A8K0N6C0"/>
<feature type="region of interest" description="Disordered" evidence="6">
    <location>
        <begin position="523"/>
        <end position="552"/>
    </location>
</feature>
<dbReference type="Gene3D" id="1.10.10.60">
    <property type="entry name" value="Homeodomain-like"/>
    <property type="match status" value="1"/>
</dbReference>
<evidence type="ECO:0000313" key="8">
    <source>
        <dbReference type="EMBL" id="KAG1359321.1"/>
    </source>
</evidence>
<name>A0A8K0N6C0_COCNU</name>
<feature type="region of interest" description="Disordered" evidence="6">
    <location>
        <begin position="176"/>
        <end position="201"/>
    </location>
</feature>
<dbReference type="Pfam" id="PF13837">
    <property type="entry name" value="Myb_DNA-bind_4"/>
    <property type="match status" value="1"/>
</dbReference>
<dbReference type="InterPro" id="IPR001005">
    <property type="entry name" value="SANT/Myb"/>
</dbReference>
<feature type="compositionally biased region" description="Pro residues" evidence="6">
    <location>
        <begin position="44"/>
        <end position="55"/>
    </location>
</feature>
<dbReference type="GO" id="GO:0005634">
    <property type="term" value="C:nucleus"/>
    <property type="evidence" value="ECO:0007669"/>
    <property type="project" value="UniProtKB-SubCell"/>
</dbReference>
<feature type="region of interest" description="Disordered" evidence="6">
    <location>
        <begin position="34"/>
        <end position="61"/>
    </location>
</feature>
<gene>
    <name evidence="8" type="ORF">COCNU_08G007670</name>
</gene>
<dbReference type="CDD" id="cd12203">
    <property type="entry name" value="GT1"/>
    <property type="match status" value="1"/>
</dbReference>
<evidence type="ECO:0000256" key="5">
    <source>
        <dbReference type="ARBA" id="ARBA00023242"/>
    </source>
</evidence>
<keyword evidence="4" id="KW-0804">Transcription</keyword>
<evidence type="ECO:0000259" key="7">
    <source>
        <dbReference type="PROSITE" id="PS50090"/>
    </source>
</evidence>
<feature type="domain" description="Myb-like" evidence="7">
    <location>
        <begin position="422"/>
        <end position="486"/>
    </location>
</feature>
<dbReference type="GO" id="GO:0006355">
    <property type="term" value="P:regulation of DNA-templated transcription"/>
    <property type="evidence" value="ECO:0007669"/>
    <property type="project" value="UniProtKB-ARBA"/>
</dbReference>